<dbReference type="GO" id="GO:0005886">
    <property type="term" value="C:plasma membrane"/>
    <property type="evidence" value="ECO:0007669"/>
    <property type="project" value="InterPro"/>
</dbReference>
<proteinExistence type="predicted"/>
<organism evidence="6 7">
    <name type="scientific">Isoalcanivorax pacificus W11-5</name>
    <dbReference type="NCBI Taxonomy" id="391936"/>
    <lineage>
        <taxon>Bacteria</taxon>
        <taxon>Pseudomonadati</taxon>
        <taxon>Pseudomonadota</taxon>
        <taxon>Gammaproteobacteria</taxon>
        <taxon>Oceanospirillales</taxon>
        <taxon>Alcanivoracaceae</taxon>
        <taxon>Isoalcanivorax</taxon>
    </lineage>
</organism>
<evidence type="ECO:0000256" key="1">
    <source>
        <dbReference type="ARBA" id="ARBA00004167"/>
    </source>
</evidence>
<dbReference type="Pfam" id="PF04357">
    <property type="entry name" value="TamB"/>
    <property type="match status" value="1"/>
</dbReference>
<keyword evidence="4" id="KW-0472">Membrane</keyword>
<feature type="domain" description="Translocation and assembly module TamB C-terminal" evidence="5">
    <location>
        <begin position="847"/>
        <end position="1178"/>
    </location>
</feature>
<name>A0A0B4XHL4_9GAMM</name>
<dbReference type="GO" id="GO:0097347">
    <property type="term" value="C:TAM protein secretion complex"/>
    <property type="evidence" value="ECO:0007669"/>
    <property type="project" value="TreeGrafter"/>
</dbReference>
<dbReference type="AlphaFoldDB" id="A0A0B4XHL4"/>
<dbReference type="KEGG" id="apac:S7S_06240"/>
<evidence type="ECO:0000313" key="7">
    <source>
        <dbReference type="Proteomes" id="UP000006764"/>
    </source>
</evidence>
<sequence>MTLGKWLRRVLLALLLLLLTVILAVPLALGLLMSREDGSRWLLQQGLGFAPGETRIEQIEGTLLHGLDLYGIHYAMPAVTIEAERLQLALSWTTLLQRRVTVTTLKIEQLAIALHDTDSTPAPDTGPLTLADIPDIRLPVTLAIPGGEVQGFSLTPAGGAPVQLDRILLAASTDTGHQLQLQQLLASQGAYQASLGGTLSLLSPFPVDAWLDWQAPLPPAAQETFASDTPAQGEARLRGDLARLALTHRLRNPVLLTTEGELAPFEAPLRFHLSHQWQPFTVHTPSDAEAGTDSRTLAVAGGTLTLDGTPDAYALTLDSGTSLPDLPTLTVSLQGHGSTTGLAISDARIQADRSSAQIHGQVDWSPRLRWDVALNVTDLDPSLAVPQLPGTLQLRSQASGHWQDGTLELELVIEQLSGTVRGNRVSGGGRFALSEDQTLHSDLQLRAGDNRVSLRGHANHQLDLALAVQANQLSALWPGLTGQLNGTARLQGSRTVPRLNAQLTGNTIGFQGWSLASLSLEAAASNPLNDADIRLALNADTLQQDGELRLDNVRLRGEGSAAQHSVNWALSAPQGTLSGTASGTLTEMRAWDGTLQTLTVSNPLAGTWALEQPVAVAASPDAARLAPACLVSEAGRLCADADWQQQGPTSAQLDLHQLPLAWFTRNLPDGAVHLDGDLALRASYQDDGRRRQGEAQLTVSEGEMQLSSGGEDPYRVHWQGLSANATLENNTVQADARVQLDQANNAEARLSAQLAGDATRLDGELNAALDELRWLEVFVPQLRNVGGRLRSDLRVSGTVSAPRFNGSVQLEDGAAEIPDLGLMLTDIGMTATALPDGTLDIHGSVQSGPGQLTLTGTLLTRGPQPWPVALHIQGERFQAAQLPEAMVLVNPDLRIQLSGDTVTVRGDLRVPEARFELRSLPQQAVGVSRDEVIVSADPTEQSAWQVDTEVNVSLGEKITFEGFGLSASFTGGVRIEDKPERTPRLTGEVRIVDGRYRAFGQNLRVERGTLIFQGPPDNPGLDIVAVRNVTTYDVRAGLIVGGTLQDPRSQVFSEPAMEETEAMAYLLTGRPLNRASDNDANMIVQAIARYGIERGEFITDRLGQTLGVEVGVDTEGEFEDTALMLGKQLSSRLYLRYSVGLFEALNTVMLRYTLTNSLSLETRSNAEEQAIDLIYRTER</sequence>
<evidence type="ECO:0000256" key="3">
    <source>
        <dbReference type="ARBA" id="ARBA00022989"/>
    </source>
</evidence>
<evidence type="ECO:0000256" key="4">
    <source>
        <dbReference type="ARBA" id="ARBA00023136"/>
    </source>
</evidence>
<evidence type="ECO:0000256" key="2">
    <source>
        <dbReference type="ARBA" id="ARBA00022692"/>
    </source>
</evidence>
<dbReference type="EMBL" id="CP004387">
    <property type="protein sequence ID" value="AJD47664.1"/>
    <property type="molecule type" value="Genomic_DNA"/>
</dbReference>
<dbReference type="HOGENOM" id="CLU_002338_2_1_6"/>
<protein>
    <recommendedName>
        <fullName evidence="5">Translocation and assembly module TamB C-terminal domain-containing protein</fullName>
    </recommendedName>
</protein>
<gene>
    <name evidence="6" type="ORF">S7S_06240</name>
</gene>
<comment type="subcellular location">
    <subcellularLocation>
        <location evidence="1">Membrane</location>
        <topology evidence="1">Single-pass membrane protein</topology>
    </subcellularLocation>
</comment>
<dbReference type="InterPro" id="IPR007452">
    <property type="entry name" value="TamB_C"/>
</dbReference>
<keyword evidence="3" id="KW-1133">Transmembrane helix</keyword>
<reference evidence="6 7" key="1">
    <citation type="journal article" date="2012" name="J. Bacteriol.">
        <title>Genome sequence of an alkane-degrading bacterium, Alcanivorax pacificus type strain W11-5, isolated from deep sea sediment.</title>
        <authorList>
            <person name="Lai Q."/>
            <person name="Shao Z."/>
        </authorList>
    </citation>
    <scope>NUCLEOTIDE SEQUENCE [LARGE SCALE GENOMIC DNA]</scope>
    <source>
        <strain evidence="6 7">W11-5</strain>
    </source>
</reference>
<keyword evidence="2" id="KW-0812">Transmembrane</keyword>
<dbReference type="PANTHER" id="PTHR36985:SF1">
    <property type="entry name" value="TRANSLOCATION AND ASSEMBLY MODULE SUBUNIT TAMB"/>
    <property type="match status" value="1"/>
</dbReference>
<evidence type="ECO:0000313" key="6">
    <source>
        <dbReference type="EMBL" id="AJD47664.1"/>
    </source>
</evidence>
<dbReference type="GO" id="GO:0009306">
    <property type="term" value="P:protein secretion"/>
    <property type="evidence" value="ECO:0007669"/>
    <property type="project" value="InterPro"/>
</dbReference>
<dbReference type="PANTHER" id="PTHR36985">
    <property type="entry name" value="TRANSLOCATION AND ASSEMBLY MODULE SUBUNIT TAMB"/>
    <property type="match status" value="1"/>
</dbReference>
<dbReference type="Proteomes" id="UP000006764">
    <property type="component" value="Chromosome"/>
</dbReference>
<dbReference type="RefSeq" id="WP_041025942.1">
    <property type="nucleotide sequence ID" value="NZ_CP004387.1"/>
</dbReference>
<dbReference type="STRING" id="391936.S7S_06240"/>
<accession>A0A0B4XHL4</accession>
<keyword evidence="7" id="KW-1185">Reference proteome</keyword>
<evidence type="ECO:0000259" key="5">
    <source>
        <dbReference type="Pfam" id="PF04357"/>
    </source>
</evidence>